<dbReference type="EMBL" id="JAODUO010000654">
    <property type="protein sequence ID" value="KAK2176574.1"/>
    <property type="molecule type" value="Genomic_DNA"/>
</dbReference>
<dbReference type="SUPFAM" id="SSF55961">
    <property type="entry name" value="Bet v1-like"/>
    <property type="match status" value="1"/>
</dbReference>
<dbReference type="PANTHER" id="PTHR13009:SF22">
    <property type="entry name" value="LD43819P"/>
    <property type="match status" value="1"/>
</dbReference>
<dbReference type="Gene3D" id="3.30.530.20">
    <property type="match status" value="1"/>
</dbReference>
<evidence type="ECO:0000313" key="4">
    <source>
        <dbReference type="EMBL" id="KAK2176574.1"/>
    </source>
</evidence>
<evidence type="ECO:0000259" key="3">
    <source>
        <dbReference type="SMART" id="SM01000"/>
    </source>
</evidence>
<dbReference type="GO" id="GO:0051087">
    <property type="term" value="F:protein-folding chaperone binding"/>
    <property type="evidence" value="ECO:0007669"/>
    <property type="project" value="InterPro"/>
</dbReference>
<dbReference type="InterPro" id="IPR015310">
    <property type="entry name" value="AHSA1-like_N"/>
</dbReference>
<evidence type="ECO:0000256" key="2">
    <source>
        <dbReference type="SAM" id="Coils"/>
    </source>
</evidence>
<name>A0AAD9NRA0_RIDPI</name>
<dbReference type="Pfam" id="PF08327">
    <property type="entry name" value="AHSA1"/>
    <property type="match status" value="1"/>
</dbReference>
<sequence length="341" mass="39255">MAKWGKGDPRWIVEERADATNVNNWHWTEKNATPWSNDKLKELLEGLKLENDKYKCQIEEVTKIEGEASASNRKAKLIFFYEWVIAAKWKGKLAGSSEMYDGQLEIPNLSEENDPEDIDVNVTVTTDDDEGHAIKDFLRSTGTRVIRQQIQKYIDDLKKEFSQGMILPTQTSNTHNVVTPPKNIDGFKTTVITNPAVNNSTPVGHKIKCKKLSKTEVFKCRAVDLYRALTNKDMLQAFTRSAVSTDAEKGGRFQLFDGNITGEYLQLEQDKRLEMKWRFKTWPAEHYSNVVLELCEKEDSTELSVRQTGIPESDYDRTVQGWNQYYWESIKMTFGFGAHIY</sequence>
<evidence type="ECO:0000313" key="5">
    <source>
        <dbReference type="Proteomes" id="UP001209878"/>
    </source>
</evidence>
<organism evidence="4 5">
    <name type="scientific">Ridgeia piscesae</name>
    <name type="common">Tubeworm</name>
    <dbReference type="NCBI Taxonomy" id="27915"/>
    <lineage>
        <taxon>Eukaryota</taxon>
        <taxon>Metazoa</taxon>
        <taxon>Spiralia</taxon>
        <taxon>Lophotrochozoa</taxon>
        <taxon>Annelida</taxon>
        <taxon>Polychaeta</taxon>
        <taxon>Sedentaria</taxon>
        <taxon>Canalipalpata</taxon>
        <taxon>Sabellida</taxon>
        <taxon>Siboglinidae</taxon>
        <taxon>Ridgeia</taxon>
    </lineage>
</organism>
<dbReference type="InterPro" id="IPR023393">
    <property type="entry name" value="START-like_dom_sf"/>
</dbReference>
<dbReference type="GO" id="GO:0001671">
    <property type="term" value="F:ATPase activator activity"/>
    <property type="evidence" value="ECO:0007669"/>
    <property type="project" value="InterPro"/>
</dbReference>
<dbReference type="GO" id="GO:0006457">
    <property type="term" value="P:protein folding"/>
    <property type="evidence" value="ECO:0007669"/>
    <property type="project" value="TreeGrafter"/>
</dbReference>
<keyword evidence="2" id="KW-0175">Coiled coil</keyword>
<dbReference type="SMART" id="SM01000">
    <property type="entry name" value="Aha1_N"/>
    <property type="match status" value="1"/>
</dbReference>
<proteinExistence type="inferred from homology"/>
<dbReference type="Gene3D" id="3.15.10.20">
    <property type="entry name" value="Activator of Hsp90 ATPase Aha1, N-terminal domain"/>
    <property type="match status" value="1"/>
</dbReference>
<keyword evidence="5" id="KW-1185">Reference proteome</keyword>
<dbReference type="InterPro" id="IPR036338">
    <property type="entry name" value="Aha1"/>
</dbReference>
<dbReference type="GO" id="GO:0005829">
    <property type="term" value="C:cytosol"/>
    <property type="evidence" value="ECO:0007669"/>
    <property type="project" value="TreeGrafter"/>
</dbReference>
<dbReference type="AlphaFoldDB" id="A0AAD9NRA0"/>
<dbReference type="CDD" id="cd08892">
    <property type="entry name" value="SRPBCC_Aha1"/>
    <property type="match status" value="1"/>
</dbReference>
<dbReference type="PANTHER" id="PTHR13009">
    <property type="entry name" value="HEAT SHOCK PROTEIN 90 HSP90 CO-CHAPERONE AHA-1"/>
    <property type="match status" value="1"/>
</dbReference>
<reference evidence="4" key="1">
    <citation type="journal article" date="2023" name="Mol. Biol. Evol.">
        <title>Third-Generation Sequencing Reveals the Adaptive Role of the Epigenome in Three Deep-Sea Polychaetes.</title>
        <authorList>
            <person name="Perez M."/>
            <person name="Aroh O."/>
            <person name="Sun Y."/>
            <person name="Lan Y."/>
            <person name="Juniper S.K."/>
            <person name="Young C.R."/>
            <person name="Angers B."/>
            <person name="Qian P.Y."/>
        </authorList>
    </citation>
    <scope>NUCLEOTIDE SEQUENCE</scope>
    <source>
        <strain evidence="4">R07B-5</strain>
    </source>
</reference>
<protein>
    <recommendedName>
        <fullName evidence="3">Activator of Hsp90 ATPase AHSA1-like N-terminal domain-containing protein</fullName>
    </recommendedName>
</protein>
<comment type="similarity">
    <text evidence="1">Belongs to the AHA1 family.</text>
</comment>
<dbReference type="Pfam" id="PF09229">
    <property type="entry name" value="Aha1_N"/>
    <property type="match status" value="1"/>
</dbReference>
<dbReference type="SUPFAM" id="SSF103111">
    <property type="entry name" value="Activator of Hsp90 ATPase, Aha1"/>
    <property type="match status" value="1"/>
</dbReference>
<feature type="domain" description="Activator of Hsp90 ATPase AHSA1-like N-terminal" evidence="3">
    <location>
        <begin position="29"/>
        <end position="163"/>
    </location>
</feature>
<dbReference type="InterPro" id="IPR013538">
    <property type="entry name" value="ASHA1/2-like_C"/>
</dbReference>
<dbReference type="Proteomes" id="UP001209878">
    <property type="component" value="Unassembled WGS sequence"/>
</dbReference>
<feature type="coiled-coil region" evidence="2">
    <location>
        <begin position="37"/>
        <end position="64"/>
    </location>
</feature>
<comment type="caution">
    <text evidence="4">The sequence shown here is derived from an EMBL/GenBank/DDBJ whole genome shotgun (WGS) entry which is preliminary data.</text>
</comment>
<gene>
    <name evidence="4" type="ORF">NP493_655g01018</name>
</gene>
<accession>A0AAD9NRA0</accession>
<evidence type="ECO:0000256" key="1">
    <source>
        <dbReference type="ARBA" id="ARBA00006817"/>
    </source>
</evidence>